<dbReference type="OrthoDB" id="3078754at2"/>
<name>A0A512JMB6_9HYPH</name>
<keyword evidence="2" id="KW-1185">Reference proteome</keyword>
<accession>A0A512JMB6</accession>
<dbReference type="EMBL" id="BJZV01000015">
    <property type="protein sequence ID" value="GEP11107.1"/>
    <property type="molecule type" value="Genomic_DNA"/>
</dbReference>
<sequence>MTASAASAPARVPINRTLFFDRIRACGVFGPTLSQTEVDGLNGLLDAWGEQGWPADLRWVAYTIATAWHEARLNGAIREYGRGAGHDYGRPAGPYGQVYYGRSFSQLTWLDNYQKFSKLIGVDLVKEPDLALDPTTGAAILIIGSRDGLFRAGKSLGRFFSATVDDPIGARDIINGDITKNGALVAGYHAKVLGCLKAAYQPALADIAPPIAKPAPSAAVIIDKIDPQPLPTPKPATPAPLGFWARLGALIRRTDAS</sequence>
<proteinExistence type="predicted"/>
<comment type="caution">
    <text evidence="1">The sequence shown here is derived from an EMBL/GenBank/DDBJ whole genome shotgun (WGS) entry which is preliminary data.</text>
</comment>
<organism evidence="1 2">
    <name type="scientific">Methylobacterium gnaphalii</name>
    <dbReference type="NCBI Taxonomy" id="1010610"/>
    <lineage>
        <taxon>Bacteria</taxon>
        <taxon>Pseudomonadati</taxon>
        <taxon>Pseudomonadota</taxon>
        <taxon>Alphaproteobacteria</taxon>
        <taxon>Hyphomicrobiales</taxon>
        <taxon>Methylobacteriaceae</taxon>
        <taxon>Methylobacterium</taxon>
    </lineage>
</organism>
<dbReference type="Gene3D" id="1.10.530.10">
    <property type="match status" value="1"/>
</dbReference>
<evidence type="ECO:0000313" key="1">
    <source>
        <dbReference type="EMBL" id="GEP11107.1"/>
    </source>
</evidence>
<reference evidence="1 2" key="1">
    <citation type="submission" date="2019-07" db="EMBL/GenBank/DDBJ databases">
        <title>Whole genome shotgun sequence of Methylobacterium gnaphalii NBRC 107716.</title>
        <authorList>
            <person name="Hosoyama A."/>
            <person name="Uohara A."/>
            <person name="Ohji S."/>
            <person name="Ichikawa N."/>
        </authorList>
    </citation>
    <scope>NUCLEOTIDE SEQUENCE [LARGE SCALE GENOMIC DNA]</scope>
    <source>
        <strain evidence="1 2">NBRC 107716</strain>
    </source>
</reference>
<evidence type="ECO:0000313" key="2">
    <source>
        <dbReference type="Proteomes" id="UP000321750"/>
    </source>
</evidence>
<dbReference type="AlphaFoldDB" id="A0A512JMB6"/>
<dbReference type="RefSeq" id="WP_147047523.1">
    <property type="nucleotide sequence ID" value="NZ_BJZV01000015.1"/>
</dbReference>
<protein>
    <recommendedName>
        <fullName evidence="3">Glycoside hydrolase family 19 catalytic domain-containing protein</fullName>
    </recommendedName>
</protein>
<dbReference type="SUPFAM" id="SSF53955">
    <property type="entry name" value="Lysozyme-like"/>
    <property type="match status" value="1"/>
</dbReference>
<dbReference type="Proteomes" id="UP000321750">
    <property type="component" value="Unassembled WGS sequence"/>
</dbReference>
<gene>
    <name evidence="1" type="ORF">MGN01_29520</name>
</gene>
<evidence type="ECO:0008006" key="3">
    <source>
        <dbReference type="Google" id="ProtNLM"/>
    </source>
</evidence>
<dbReference type="InterPro" id="IPR023346">
    <property type="entry name" value="Lysozyme-like_dom_sf"/>
</dbReference>